<dbReference type="EMBL" id="LAZR01059996">
    <property type="protein sequence ID" value="KKK66619.1"/>
    <property type="molecule type" value="Genomic_DNA"/>
</dbReference>
<keyword evidence="2" id="KW-0863">Zinc-finger</keyword>
<organism evidence="6">
    <name type="scientific">marine sediment metagenome</name>
    <dbReference type="NCBI Taxonomy" id="412755"/>
    <lineage>
        <taxon>unclassified sequences</taxon>
        <taxon>metagenomes</taxon>
        <taxon>ecological metagenomes</taxon>
    </lineage>
</organism>
<evidence type="ECO:0000256" key="2">
    <source>
        <dbReference type="ARBA" id="ARBA00022771"/>
    </source>
</evidence>
<feature type="region of interest" description="Disordered" evidence="4">
    <location>
        <begin position="58"/>
        <end position="111"/>
    </location>
</feature>
<dbReference type="AlphaFoldDB" id="A0A0F8ZJN3"/>
<feature type="region of interest" description="Disordered" evidence="4">
    <location>
        <begin position="157"/>
        <end position="176"/>
    </location>
</feature>
<evidence type="ECO:0000259" key="5">
    <source>
        <dbReference type="PROSITE" id="PS50199"/>
    </source>
</evidence>
<evidence type="ECO:0000313" key="6">
    <source>
        <dbReference type="EMBL" id="KKK66619.1"/>
    </source>
</evidence>
<comment type="caution">
    <text evidence="6">The sequence shown here is derived from an EMBL/GenBank/DDBJ whole genome shotgun (WGS) entry which is preliminary data.</text>
</comment>
<name>A0A0F8ZJN3_9ZZZZ</name>
<keyword evidence="1" id="KW-0479">Metal-binding</keyword>
<accession>A0A0F8ZJN3</accession>
<protein>
    <recommendedName>
        <fullName evidence="5">RanBP2-type domain-containing protein</fullName>
    </recommendedName>
</protein>
<keyword evidence="3" id="KW-0862">Zinc</keyword>
<feature type="domain" description="RanBP2-type" evidence="5">
    <location>
        <begin position="123"/>
        <end position="152"/>
    </location>
</feature>
<proteinExistence type="predicted"/>
<dbReference type="PROSITE" id="PS01358">
    <property type="entry name" value="ZF_RANBP2_1"/>
    <property type="match status" value="1"/>
</dbReference>
<dbReference type="PROSITE" id="PS50199">
    <property type="entry name" value="ZF_RANBP2_2"/>
    <property type="match status" value="1"/>
</dbReference>
<evidence type="ECO:0000256" key="4">
    <source>
        <dbReference type="SAM" id="MobiDB-lite"/>
    </source>
</evidence>
<dbReference type="GO" id="GO:0008270">
    <property type="term" value="F:zinc ion binding"/>
    <property type="evidence" value="ECO:0007669"/>
    <property type="project" value="UniProtKB-KW"/>
</dbReference>
<reference evidence="6" key="1">
    <citation type="journal article" date="2015" name="Nature">
        <title>Complex archaea that bridge the gap between prokaryotes and eukaryotes.</title>
        <authorList>
            <person name="Spang A."/>
            <person name="Saw J.H."/>
            <person name="Jorgensen S.L."/>
            <person name="Zaremba-Niedzwiedzka K."/>
            <person name="Martijn J."/>
            <person name="Lind A.E."/>
            <person name="van Eijk R."/>
            <person name="Schleper C."/>
            <person name="Guy L."/>
            <person name="Ettema T.J."/>
        </authorList>
    </citation>
    <scope>NUCLEOTIDE SEQUENCE</scope>
</reference>
<evidence type="ECO:0000256" key="3">
    <source>
        <dbReference type="ARBA" id="ARBA00022833"/>
    </source>
</evidence>
<sequence length="176" mass="19010">MPRASINLEFEDGELRKFVEDGLRRWTLNTIHDVLKHIRDPNAASLIMQLFQTAIAAGSQVGKRGRPSQYEEDSGFERGGPPPHQQGRSPSPGPGIAEEILRGPPGASGRAERCMPVEANLYQERGWGCHKCSIYNGEQRSACRQCGHERCDDVVFGADDDGRPGSGGAAPPSGSA</sequence>
<gene>
    <name evidence="6" type="ORF">LCGC14_2962280</name>
</gene>
<dbReference type="Gene3D" id="2.30.30.380">
    <property type="entry name" value="Zn-finger domain of Sec23/24"/>
    <property type="match status" value="1"/>
</dbReference>
<evidence type="ECO:0000256" key="1">
    <source>
        <dbReference type="ARBA" id="ARBA00022723"/>
    </source>
</evidence>
<dbReference type="InterPro" id="IPR001876">
    <property type="entry name" value="Znf_RanBP2"/>
</dbReference>